<protein>
    <submittedName>
        <fullName evidence="1">Uncharacterized protein</fullName>
    </submittedName>
</protein>
<evidence type="ECO:0000313" key="1">
    <source>
        <dbReference type="EMBL" id="EXI75185.1"/>
    </source>
</evidence>
<dbReference type="EMBL" id="JEMX01000165">
    <property type="protein sequence ID" value="EXI75185.1"/>
    <property type="molecule type" value="Genomic_DNA"/>
</dbReference>
<proteinExistence type="predicted"/>
<sequence>MKRFIEEVKRFIEEADSTLKCNDVMTRVVDQGCYFVLAIGPTSR</sequence>
<comment type="caution">
    <text evidence="1">The sequence shown here is derived from an EMBL/GenBank/DDBJ whole genome shotgun (WGS) entry which is preliminary data.</text>
</comment>
<dbReference type="Proteomes" id="UP000021816">
    <property type="component" value="Unassembled WGS sequence"/>
</dbReference>
<dbReference type="AlphaFoldDB" id="A0A011PE78"/>
<accession>A0A011PE78</accession>
<reference evidence="1 2" key="1">
    <citation type="submission" date="2014-02" db="EMBL/GenBank/DDBJ databases">
        <title>Expanding our view of genomic diversity in Candidatus Accumulibacter clades.</title>
        <authorList>
            <person name="Skennerton C.T."/>
            <person name="Barr J.J."/>
            <person name="Slater F.R."/>
            <person name="Bond P.L."/>
            <person name="Tyson G.W."/>
        </authorList>
    </citation>
    <scope>NUCLEOTIDE SEQUENCE [LARGE SCALE GENOMIC DNA]</scope>
    <source>
        <strain evidence="2">BA-92</strain>
    </source>
</reference>
<evidence type="ECO:0000313" key="2">
    <source>
        <dbReference type="Proteomes" id="UP000021816"/>
    </source>
</evidence>
<name>A0A011PE78_9PROT</name>
<gene>
    <name evidence="1" type="ORF">AW10_04210</name>
</gene>
<organism evidence="1 2">
    <name type="scientific">Candidatus Accumulibacter appositus</name>
    <dbReference type="NCBI Taxonomy" id="1454003"/>
    <lineage>
        <taxon>Bacteria</taxon>
        <taxon>Pseudomonadati</taxon>
        <taxon>Pseudomonadota</taxon>
        <taxon>Betaproteobacteria</taxon>
        <taxon>Candidatus Accumulibacter</taxon>
    </lineage>
</organism>
<dbReference type="STRING" id="1454003.AW10_04210"/>